<accession>A0AAD8DHZ8</accession>
<dbReference type="Pfam" id="PF00690">
    <property type="entry name" value="Cation_ATPase_N"/>
    <property type="match status" value="1"/>
</dbReference>
<feature type="compositionally biased region" description="Low complexity" evidence="14">
    <location>
        <begin position="1006"/>
        <end position="1020"/>
    </location>
</feature>
<evidence type="ECO:0000256" key="10">
    <source>
        <dbReference type="ARBA" id="ARBA00022967"/>
    </source>
</evidence>
<dbReference type="InterPro" id="IPR004014">
    <property type="entry name" value="ATPase_P-typ_cation-transptr_N"/>
</dbReference>
<feature type="transmembrane region" description="Helical" evidence="13">
    <location>
        <begin position="824"/>
        <end position="846"/>
    </location>
</feature>
<dbReference type="Gene3D" id="1.20.1110.10">
    <property type="entry name" value="Calcium-transporting ATPase, transmembrane domain"/>
    <property type="match status" value="1"/>
</dbReference>
<dbReference type="GO" id="GO:0016887">
    <property type="term" value="F:ATP hydrolysis activity"/>
    <property type="evidence" value="ECO:0007669"/>
    <property type="project" value="InterPro"/>
</dbReference>
<feature type="transmembrane region" description="Helical" evidence="13">
    <location>
        <begin position="167"/>
        <end position="193"/>
    </location>
</feature>
<dbReference type="FunFam" id="2.70.150.10:FF:000004">
    <property type="entry name" value="Plasma membrane ATPase"/>
    <property type="match status" value="1"/>
</dbReference>
<dbReference type="Gene3D" id="3.40.1110.10">
    <property type="entry name" value="Calcium-transporting ATPase, cytoplasmic domain N"/>
    <property type="match status" value="1"/>
</dbReference>
<evidence type="ECO:0000256" key="7">
    <source>
        <dbReference type="ARBA" id="ARBA00022741"/>
    </source>
</evidence>
<evidence type="ECO:0000256" key="12">
    <source>
        <dbReference type="ARBA" id="ARBA00023136"/>
    </source>
</evidence>
<dbReference type="NCBIfam" id="TIGR01494">
    <property type="entry name" value="ATPase_P-type"/>
    <property type="match status" value="2"/>
</dbReference>
<dbReference type="GO" id="GO:0005524">
    <property type="term" value="F:ATP binding"/>
    <property type="evidence" value="ECO:0007669"/>
    <property type="project" value="UniProtKB-UniRule"/>
</dbReference>
<evidence type="ECO:0000256" key="6">
    <source>
        <dbReference type="ARBA" id="ARBA00022723"/>
    </source>
</evidence>
<keyword evidence="13" id="KW-0813">Transport</keyword>
<evidence type="ECO:0000259" key="15">
    <source>
        <dbReference type="SMART" id="SM00831"/>
    </source>
</evidence>
<dbReference type="SFLD" id="SFLDG00002">
    <property type="entry name" value="C1.7:_P-type_atpase_like"/>
    <property type="match status" value="1"/>
</dbReference>
<keyword evidence="7 13" id="KW-0547">Nucleotide-binding</keyword>
<keyword evidence="17" id="KW-1185">Reference proteome</keyword>
<dbReference type="PRINTS" id="PR00119">
    <property type="entry name" value="CATATPASE"/>
</dbReference>
<feature type="region of interest" description="Disordered" evidence="14">
    <location>
        <begin position="1"/>
        <end position="104"/>
    </location>
</feature>
<reference evidence="16 17" key="1">
    <citation type="submission" date="2023-03" db="EMBL/GenBank/DDBJ databases">
        <title>Genome sequence of Lichtheimia ornata CBS 291.66.</title>
        <authorList>
            <person name="Mohabir J.T."/>
            <person name="Shea T.P."/>
            <person name="Kurbessoian T."/>
            <person name="Berby B."/>
            <person name="Fontaine J."/>
            <person name="Livny J."/>
            <person name="Gnirke A."/>
            <person name="Stajich J.E."/>
            <person name="Cuomo C.A."/>
        </authorList>
    </citation>
    <scope>NUCLEOTIDE SEQUENCE [LARGE SCALE GENOMIC DNA]</scope>
    <source>
        <strain evidence="16">CBS 291.66</strain>
    </source>
</reference>
<evidence type="ECO:0000256" key="3">
    <source>
        <dbReference type="ARBA" id="ARBA00008804"/>
    </source>
</evidence>
<feature type="transmembrane region" description="Helical" evidence="13">
    <location>
        <begin position="388"/>
        <end position="410"/>
    </location>
</feature>
<keyword evidence="12 13" id="KW-0472">Membrane</keyword>
<evidence type="ECO:0000256" key="11">
    <source>
        <dbReference type="ARBA" id="ARBA00022989"/>
    </source>
</evidence>
<evidence type="ECO:0000256" key="13">
    <source>
        <dbReference type="RuleBase" id="RU362083"/>
    </source>
</evidence>
<name>A0AAD8DHZ8_9FUNG</name>
<comment type="function">
    <text evidence="1">The plasma membrane ATPase of plants and fungi is a hydrogen ion pump. The proton gradient it generates drives the active transport of nutrients by H(+)-symport. The resulting external acidification and/or internal alkinization may mediate growth responses.</text>
</comment>
<dbReference type="GO" id="GO:0120029">
    <property type="term" value="P:proton export across plasma membrane"/>
    <property type="evidence" value="ECO:0007669"/>
    <property type="project" value="UniProtKB-UniRule"/>
</dbReference>
<evidence type="ECO:0000256" key="2">
    <source>
        <dbReference type="ARBA" id="ARBA00004141"/>
    </source>
</evidence>
<evidence type="ECO:0000256" key="14">
    <source>
        <dbReference type="SAM" id="MobiDB-lite"/>
    </source>
</evidence>
<dbReference type="SUPFAM" id="SSF81665">
    <property type="entry name" value="Calcium ATPase, transmembrane domain M"/>
    <property type="match status" value="1"/>
</dbReference>
<dbReference type="InterPro" id="IPR006534">
    <property type="entry name" value="P-type_ATPase_IIIA"/>
</dbReference>
<comment type="caution">
    <text evidence="16">The sequence shown here is derived from an EMBL/GenBank/DDBJ whole genome shotgun (WGS) entry which is preliminary data.</text>
</comment>
<keyword evidence="13" id="KW-0375">Hydrogen ion transport</keyword>
<dbReference type="InterPro" id="IPR036412">
    <property type="entry name" value="HAD-like_sf"/>
</dbReference>
<dbReference type="AlphaFoldDB" id="A0AAD8DHZ8"/>
<dbReference type="GO" id="GO:0005886">
    <property type="term" value="C:plasma membrane"/>
    <property type="evidence" value="ECO:0007669"/>
    <property type="project" value="UniProtKB-SubCell"/>
</dbReference>
<evidence type="ECO:0000256" key="1">
    <source>
        <dbReference type="ARBA" id="ARBA00003417"/>
    </source>
</evidence>
<keyword evidence="9 13" id="KW-0460">Magnesium</keyword>
<evidence type="ECO:0000313" key="17">
    <source>
        <dbReference type="Proteomes" id="UP001234581"/>
    </source>
</evidence>
<feature type="compositionally biased region" description="Basic and acidic residues" evidence="14">
    <location>
        <begin position="63"/>
        <end position="73"/>
    </location>
</feature>
<keyword evidence="5 13" id="KW-0812">Transmembrane</keyword>
<dbReference type="Proteomes" id="UP001234581">
    <property type="component" value="Unassembled WGS sequence"/>
</dbReference>
<dbReference type="Gene3D" id="3.40.50.1000">
    <property type="entry name" value="HAD superfamily/HAD-like"/>
    <property type="match status" value="1"/>
</dbReference>
<feature type="transmembrane region" description="Helical" evidence="13">
    <location>
        <begin position="759"/>
        <end position="781"/>
    </location>
</feature>
<evidence type="ECO:0000313" key="16">
    <source>
        <dbReference type="EMBL" id="KAJ8663195.1"/>
    </source>
</evidence>
<dbReference type="NCBIfam" id="TIGR01647">
    <property type="entry name" value="ATPase-IIIA_H"/>
    <property type="match status" value="1"/>
</dbReference>
<feature type="transmembrane region" description="Helical" evidence="13">
    <location>
        <begin position="205"/>
        <end position="221"/>
    </location>
</feature>
<organism evidence="16 17">
    <name type="scientific">Lichtheimia ornata</name>
    <dbReference type="NCBI Taxonomy" id="688661"/>
    <lineage>
        <taxon>Eukaryota</taxon>
        <taxon>Fungi</taxon>
        <taxon>Fungi incertae sedis</taxon>
        <taxon>Mucoromycota</taxon>
        <taxon>Mucoromycotina</taxon>
        <taxon>Mucoromycetes</taxon>
        <taxon>Mucorales</taxon>
        <taxon>Lichtheimiaceae</taxon>
        <taxon>Lichtheimia</taxon>
    </lineage>
</organism>
<dbReference type="GO" id="GO:0008553">
    <property type="term" value="F:P-type proton-exporting transporter activity"/>
    <property type="evidence" value="ECO:0007669"/>
    <property type="project" value="UniProtKB-UniRule"/>
</dbReference>
<dbReference type="Pfam" id="PF00702">
    <property type="entry name" value="Hydrolase"/>
    <property type="match status" value="1"/>
</dbReference>
<dbReference type="EMBL" id="JARTCD010000003">
    <property type="protein sequence ID" value="KAJ8663195.1"/>
    <property type="molecule type" value="Genomic_DNA"/>
</dbReference>
<dbReference type="InterPro" id="IPR008250">
    <property type="entry name" value="ATPase_P-typ_transduc_dom_A_sf"/>
</dbReference>
<evidence type="ECO:0000256" key="5">
    <source>
        <dbReference type="ARBA" id="ARBA00022692"/>
    </source>
</evidence>
<gene>
    <name evidence="16" type="ORF">O0I10_001372</name>
</gene>
<protein>
    <recommendedName>
        <fullName evidence="13">Plasma membrane ATPase</fullName>
        <ecNumber evidence="13">7.1.2.1</ecNumber>
    </recommendedName>
</protein>
<evidence type="ECO:0000256" key="9">
    <source>
        <dbReference type="ARBA" id="ARBA00022842"/>
    </source>
</evidence>
<comment type="similarity">
    <text evidence="3 13">Belongs to the cation transport ATPase (P-type) (TC 3.A.3) family. Type IIIA subfamily.</text>
</comment>
<dbReference type="InterPro" id="IPR023214">
    <property type="entry name" value="HAD_sf"/>
</dbReference>
<dbReference type="InterPro" id="IPR001757">
    <property type="entry name" value="P_typ_ATPase"/>
</dbReference>
<dbReference type="InterPro" id="IPR023299">
    <property type="entry name" value="ATPase_P-typ_cyto_dom_N"/>
</dbReference>
<keyword evidence="4" id="KW-0597">Phosphoprotein</keyword>
<feature type="compositionally biased region" description="Low complexity" evidence="14">
    <location>
        <begin position="1"/>
        <end position="20"/>
    </location>
</feature>
<dbReference type="Pfam" id="PF00122">
    <property type="entry name" value="E1-E2_ATPase"/>
    <property type="match status" value="1"/>
</dbReference>
<dbReference type="SUPFAM" id="SSF56784">
    <property type="entry name" value="HAD-like"/>
    <property type="match status" value="1"/>
</dbReference>
<dbReference type="FunFam" id="3.40.50.1000:FF:000211">
    <property type="entry name" value="Plasma membrane ATPase"/>
    <property type="match status" value="1"/>
</dbReference>
<dbReference type="SFLD" id="SFLDS00003">
    <property type="entry name" value="Haloacid_Dehalogenase"/>
    <property type="match status" value="1"/>
</dbReference>
<keyword evidence="11 13" id="KW-1133">Transmembrane helix</keyword>
<dbReference type="CDD" id="cd02076">
    <property type="entry name" value="P-type_ATPase_H"/>
    <property type="match status" value="1"/>
</dbReference>
<feature type="transmembrane region" description="Helical" evidence="13">
    <location>
        <begin position="899"/>
        <end position="920"/>
    </location>
</feature>
<dbReference type="InterPro" id="IPR044492">
    <property type="entry name" value="P_typ_ATPase_HD_dom"/>
</dbReference>
<dbReference type="FunFam" id="3.40.1110.10:FF:000005">
    <property type="entry name" value="Plasma membrane ATPase"/>
    <property type="match status" value="1"/>
</dbReference>
<keyword evidence="10 13" id="KW-1278">Translocase</keyword>
<dbReference type="InterPro" id="IPR059000">
    <property type="entry name" value="ATPase_P-type_domA"/>
</dbReference>
<dbReference type="InterPro" id="IPR023298">
    <property type="entry name" value="ATPase_P-typ_TM_dom_sf"/>
</dbReference>
<dbReference type="InterPro" id="IPR018303">
    <property type="entry name" value="ATPase_P-typ_P_site"/>
</dbReference>
<keyword evidence="13" id="KW-0406">Ion transport</keyword>
<keyword evidence="8 13" id="KW-0067">ATP-binding</keyword>
<proteinExistence type="inferred from homology"/>
<comment type="subcellular location">
    <subcellularLocation>
        <location evidence="13">Cell membrane</location>
        <topology evidence="13">Multi-pass membrane protein</topology>
    </subcellularLocation>
    <subcellularLocation>
        <location evidence="2">Membrane</location>
        <topology evidence="2">Multi-pass membrane protein</topology>
    </subcellularLocation>
</comment>
<feature type="domain" description="Cation-transporting P-type ATPase N-terminal" evidence="15">
    <location>
        <begin position="122"/>
        <end position="194"/>
    </location>
</feature>
<feature type="transmembrane region" description="Helical" evidence="13">
    <location>
        <begin position="354"/>
        <end position="376"/>
    </location>
</feature>
<evidence type="ECO:0000256" key="8">
    <source>
        <dbReference type="ARBA" id="ARBA00022840"/>
    </source>
</evidence>
<dbReference type="SMART" id="SM00831">
    <property type="entry name" value="Cation_ATPase_N"/>
    <property type="match status" value="1"/>
</dbReference>
<evidence type="ECO:0000256" key="4">
    <source>
        <dbReference type="ARBA" id="ARBA00022553"/>
    </source>
</evidence>
<comment type="catalytic activity">
    <reaction evidence="13">
        <text>ATP + H2O + H(+)(in) = ADP + phosphate + 2 H(+)(out)</text>
        <dbReference type="Rhea" id="RHEA:20852"/>
        <dbReference type="ChEBI" id="CHEBI:15377"/>
        <dbReference type="ChEBI" id="CHEBI:15378"/>
        <dbReference type="ChEBI" id="CHEBI:30616"/>
        <dbReference type="ChEBI" id="CHEBI:43474"/>
        <dbReference type="ChEBI" id="CHEBI:456216"/>
        <dbReference type="EC" id="7.1.2.1"/>
    </reaction>
</comment>
<dbReference type="SFLD" id="SFLDF00027">
    <property type="entry name" value="p-type_atpase"/>
    <property type="match status" value="1"/>
</dbReference>
<dbReference type="Gene3D" id="2.70.150.10">
    <property type="entry name" value="Calcium-transporting ATPase, cytoplasmic transduction domain A"/>
    <property type="match status" value="1"/>
</dbReference>
<feature type="compositionally biased region" description="Low complexity" evidence="14">
    <location>
        <begin position="35"/>
        <end position="62"/>
    </location>
</feature>
<dbReference type="PROSITE" id="PS00154">
    <property type="entry name" value="ATPASE_E1_E2"/>
    <property type="match status" value="1"/>
</dbReference>
<dbReference type="EC" id="7.1.2.1" evidence="13"/>
<feature type="region of interest" description="Disordered" evidence="14">
    <location>
        <begin position="1001"/>
        <end position="1039"/>
    </location>
</feature>
<sequence>MSANNDPEKAAAAAADEVAPTDQVPPANNGDGGPQQQDASTTNDTTTTNTGQPPQPQGVQPSSDKENFPRESTETAVGDAPGKSTDAEKQGMKATGSSAQPEKFPPLKEIPVEQLYDHDHFDLSKMEATQLFCLLETSTDGLTSEEAQARIDKFGYNRLEHKEQNPILQFLGFMWNPLSWVMEAAAIVAIAVSNGGGRPPDWPDFVGIVILLLANSIIGFLEERQAGNAVKALMDALAPEAKVKRDGQWKTVDASELVPGDIISIKLGDVIPADGRLVRAHGEVSIDQAALTGESLPVTKEAGDEIFSGSTMKQGEAEGIVIGTGSNTFFGRAARLVGEAGEDIGHLQSILAKIGNFCLVSIGTFVVIEILVMYAAYRYAYRRGIDNILVLLIGGIPIAMPTVLSVTLAIGAKQLAEHKAIVTRITAIEEMAAVTILCSDKTGTLTLNKLIVDVPTIKSYAGYDATDILRFSIYASRVENQDAIDASIVGSLPREKYGNPRDDIEELEFKPFNPVIKRTEITYRLKSNGKVYRATKGMSHFILDLCTRDKTEEQVQQMEADVEEFARRGLRSLAVAVDEVPSGQVGGEGLGFRLVGLLPIYDPPRSDTQDTIERAIALGVQVKMITGDQLAIAKETGRRLGMGDNMYLSTTLKDGPPPGSGYSNVDELVLGADGFAGVYPEHKYEIVERLQHLGHMTAMTGDGVNDAPALSKANVGVAVADASDAARSAADIVLTEPGLSVIVEAFIQSRQIFQRARNYSMYTCAVTIRVVVGFAIMVFAFQFDFPPFMVLILAMLNDGTIMTISKDRVKPSPHPDQWNLFEIFSYAIVYGLYLAASTIAFFATLYKTTFFNRKFGLQTFTDPNDPILHSIIYLQVSTISQGLIFITRSRSWFFMERPSVLLMCAFIVAQLVATFIAVYANWGFTDIRGCGWHWAGVAWVWNFVWFSPLDWIKFGMQRIFEPRQPGLRKKPSKTRRRSSIISTDTSARYYSTRTQSIRNLERPRLSKQQSRSLAQQLSLRARGRKEAAPTTASQPAVPS</sequence>
<dbReference type="SUPFAM" id="SSF81653">
    <property type="entry name" value="Calcium ATPase, transduction domain A"/>
    <property type="match status" value="1"/>
</dbReference>
<dbReference type="PRINTS" id="PR00120">
    <property type="entry name" value="HATPASE"/>
</dbReference>
<keyword evidence="6" id="KW-0479">Metal-binding</keyword>
<feature type="transmembrane region" description="Helical" evidence="13">
    <location>
        <begin position="932"/>
        <end position="952"/>
    </location>
</feature>
<feature type="compositionally biased region" description="Polar residues" evidence="14">
    <location>
        <begin position="1030"/>
        <end position="1039"/>
    </location>
</feature>
<dbReference type="GeneID" id="83208790"/>
<dbReference type="GO" id="GO:0046872">
    <property type="term" value="F:metal ion binding"/>
    <property type="evidence" value="ECO:0007669"/>
    <property type="project" value="UniProtKB-KW"/>
</dbReference>
<dbReference type="RefSeq" id="XP_058348107.1">
    <property type="nucleotide sequence ID" value="XM_058481469.1"/>
</dbReference>
<dbReference type="PANTHER" id="PTHR42861">
    <property type="entry name" value="CALCIUM-TRANSPORTING ATPASE"/>
    <property type="match status" value="1"/>
</dbReference>